<dbReference type="AlphaFoldDB" id="A0AAC9XMA7"/>
<dbReference type="KEGG" id="smav:CFF01_03795"/>
<organism evidence="1 2">
    <name type="scientific">Shewanella marisflavi</name>
    <dbReference type="NCBI Taxonomy" id="260364"/>
    <lineage>
        <taxon>Bacteria</taxon>
        <taxon>Pseudomonadati</taxon>
        <taxon>Pseudomonadota</taxon>
        <taxon>Gammaproteobacteria</taxon>
        <taxon>Alteromonadales</taxon>
        <taxon>Shewanellaceae</taxon>
        <taxon>Shewanella</taxon>
    </lineage>
</organism>
<proteinExistence type="predicted"/>
<dbReference type="Proteomes" id="UP000198233">
    <property type="component" value="Chromosome"/>
</dbReference>
<name>A0AAC9XMA7_9GAMM</name>
<evidence type="ECO:0000313" key="2">
    <source>
        <dbReference type="Proteomes" id="UP000198233"/>
    </source>
</evidence>
<gene>
    <name evidence="1" type="ORF">CFF01_03795</name>
</gene>
<accession>A0AAC9XMA7</accession>
<dbReference type="EMBL" id="CP022272">
    <property type="protein sequence ID" value="ASJ95782.1"/>
    <property type="molecule type" value="Genomic_DNA"/>
</dbReference>
<protein>
    <submittedName>
        <fullName evidence="1">Uncharacterized protein</fullName>
    </submittedName>
</protein>
<sequence length="78" mass="8314">MPKYVGNIFGLGRSAVSSLKPKVTGVSALGVQRLFDLTGSVAIKVNSFWLHVCLLRDLKVVPLLLSNACPAGDVQIHP</sequence>
<evidence type="ECO:0000313" key="1">
    <source>
        <dbReference type="EMBL" id="ASJ95782.1"/>
    </source>
</evidence>
<reference evidence="1 2" key="1">
    <citation type="submission" date="2017-06" db="EMBL/GenBank/DDBJ databases">
        <title>Complete genome sequence of Shewanella marisflavi EP1 associated with anaerobic 2,4-dinitrotoluene reduction and salt tolerance.</title>
        <authorList>
            <person name="Huang J."/>
        </authorList>
    </citation>
    <scope>NUCLEOTIDE SEQUENCE [LARGE SCALE GENOMIC DNA]</scope>
    <source>
        <strain evidence="1 2">EP1</strain>
    </source>
</reference>